<evidence type="ECO:0000313" key="3">
    <source>
        <dbReference type="Proteomes" id="UP000828390"/>
    </source>
</evidence>
<reference evidence="2" key="1">
    <citation type="journal article" date="2019" name="bioRxiv">
        <title>The Genome of the Zebra Mussel, Dreissena polymorpha: A Resource for Invasive Species Research.</title>
        <authorList>
            <person name="McCartney M.A."/>
            <person name="Auch B."/>
            <person name="Kono T."/>
            <person name="Mallez S."/>
            <person name="Zhang Y."/>
            <person name="Obille A."/>
            <person name="Becker A."/>
            <person name="Abrahante J.E."/>
            <person name="Garbe J."/>
            <person name="Badalamenti J.P."/>
            <person name="Herman A."/>
            <person name="Mangelson H."/>
            <person name="Liachko I."/>
            <person name="Sullivan S."/>
            <person name="Sone E.D."/>
            <person name="Koren S."/>
            <person name="Silverstein K.A.T."/>
            <person name="Beckman K.B."/>
            <person name="Gohl D.M."/>
        </authorList>
    </citation>
    <scope>NUCLEOTIDE SEQUENCE</scope>
    <source>
        <strain evidence="2">Duluth1</strain>
        <tissue evidence="2">Whole animal</tissue>
    </source>
</reference>
<protein>
    <submittedName>
        <fullName evidence="2">Uncharacterized protein</fullName>
    </submittedName>
</protein>
<keyword evidence="3" id="KW-1185">Reference proteome</keyword>
<keyword evidence="1" id="KW-0472">Membrane</keyword>
<dbReference type="InterPro" id="IPR036259">
    <property type="entry name" value="MFS_trans_sf"/>
</dbReference>
<sequence length="505" mass="57049">MDNNGYAVDFYGHTLPPRPVYEFNGPPVRYIHRRSSYSDSSLRSDGRRYTVENPPDGGYWAWIVVLACAVLHICSELTFFVFYDTLVIAHVRNPLLKGLPKDTYTEWMVFEDVRFTGEIVAAFFSVYLGYRVVAVVGSACVLGGFLGASFVTPSKEIELMGFLVGFLGGIGVSFWRFAAFVAIMEYFRRHRMAAIILSGFGRVIGIFIGYGILSKPLQELLDSNTTQDDLLAMTSWPTYYQCQCAMAGVGFLASLVITPLDLATPRRGHECAWILRIRDSRVCRGGMFFFLLCVYFLYYFGEPRPFTELVYWMLKEKFITKHILGVFFATACGVLLGYILLIFWPRRKKFYSSVLWFGLLFLLMGLITLQLPVFDASYTSYVCAFAIILAASQVLFESILRYVIPIAFGRQYIRWVEGCLGLFAGCATIANNFICNALRTKSGGSDNVFYFAGSAFLAAGCLAVIGMQGVICLKFKDRNHEKELDETRLEKPLPPVGRYLTYELR</sequence>
<dbReference type="PANTHER" id="PTHR11360">
    <property type="entry name" value="MONOCARBOXYLATE TRANSPORTER"/>
    <property type="match status" value="1"/>
</dbReference>
<evidence type="ECO:0000256" key="1">
    <source>
        <dbReference type="SAM" id="Phobius"/>
    </source>
</evidence>
<feature type="transmembrane region" description="Helical" evidence="1">
    <location>
        <begin position="282"/>
        <end position="301"/>
    </location>
</feature>
<feature type="transmembrane region" description="Helical" evidence="1">
    <location>
        <begin position="193"/>
        <end position="213"/>
    </location>
</feature>
<keyword evidence="1" id="KW-1133">Transmembrane helix</keyword>
<feature type="transmembrane region" description="Helical" evidence="1">
    <location>
        <begin position="59"/>
        <end position="83"/>
    </location>
</feature>
<feature type="transmembrane region" description="Helical" evidence="1">
    <location>
        <begin position="132"/>
        <end position="153"/>
    </location>
</feature>
<dbReference type="OrthoDB" id="6118522at2759"/>
<dbReference type="InterPro" id="IPR050327">
    <property type="entry name" value="Proton-linked_MCT"/>
</dbReference>
<accession>A0A9D4H6D0</accession>
<comment type="caution">
    <text evidence="2">The sequence shown here is derived from an EMBL/GenBank/DDBJ whole genome shotgun (WGS) entry which is preliminary data.</text>
</comment>
<keyword evidence="1" id="KW-0812">Transmembrane</keyword>
<feature type="transmembrane region" description="Helical" evidence="1">
    <location>
        <begin position="412"/>
        <end position="430"/>
    </location>
</feature>
<feature type="transmembrane region" description="Helical" evidence="1">
    <location>
        <begin position="450"/>
        <end position="473"/>
    </location>
</feature>
<dbReference type="Gene3D" id="1.20.1250.20">
    <property type="entry name" value="MFS general substrate transporter like domains"/>
    <property type="match status" value="1"/>
</dbReference>
<proteinExistence type="predicted"/>
<feature type="transmembrane region" description="Helical" evidence="1">
    <location>
        <begin position="238"/>
        <end position="262"/>
    </location>
</feature>
<dbReference type="Proteomes" id="UP000828390">
    <property type="component" value="Unassembled WGS sequence"/>
</dbReference>
<organism evidence="2 3">
    <name type="scientific">Dreissena polymorpha</name>
    <name type="common">Zebra mussel</name>
    <name type="synonym">Mytilus polymorpha</name>
    <dbReference type="NCBI Taxonomy" id="45954"/>
    <lineage>
        <taxon>Eukaryota</taxon>
        <taxon>Metazoa</taxon>
        <taxon>Spiralia</taxon>
        <taxon>Lophotrochozoa</taxon>
        <taxon>Mollusca</taxon>
        <taxon>Bivalvia</taxon>
        <taxon>Autobranchia</taxon>
        <taxon>Heteroconchia</taxon>
        <taxon>Euheterodonta</taxon>
        <taxon>Imparidentia</taxon>
        <taxon>Neoheterodontei</taxon>
        <taxon>Myida</taxon>
        <taxon>Dreissenoidea</taxon>
        <taxon>Dreissenidae</taxon>
        <taxon>Dreissena</taxon>
    </lineage>
</organism>
<feature type="transmembrane region" description="Helical" evidence="1">
    <location>
        <begin position="350"/>
        <end position="372"/>
    </location>
</feature>
<gene>
    <name evidence="2" type="ORF">DPMN_130191</name>
</gene>
<feature type="transmembrane region" description="Helical" evidence="1">
    <location>
        <begin position="378"/>
        <end position="400"/>
    </location>
</feature>
<feature type="transmembrane region" description="Helical" evidence="1">
    <location>
        <begin position="321"/>
        <end position="343"/>
    </location>
</feature>
<dbReference type="AlphaFoldDB" id="A0A9D4H6D0"/>
<dbReference type="SUPFAM" id="SSF103473">
    <property type="entry name" value="MFS general substrate transporter"/>
    <property type="match status" value="1"/>
</dbReference>
<dbReference type="EMBL" id="JAIWYP010000005">
    <property type="protein sequence ID" value="KAH3828238.1"/>
    <property type="molecule type" value="Genomic_DNA"/>
</dbReference>
<dbReference type="PANTHER" id="PTHR11360:SF284">
    <property type="entry name" value="EG:103B4.3 PROTEIN-RELATED"/>
    <property type="match status" value="1"/>
</dbReference>
<reference evidence="2" key="2">
    <citation type="submission" date="2020-11" db="EMBL/GenBank/DDBJ databases">
        <authorList>
            <person name="McCartney M.A."/>
            <person name="Auch B."/>
            <person name="Kono T."/>
            <person name="Mallez S."/>
            <person name="Becker A."/>
            <person name="Gohl D.M."/>
            <person name="Silverstein K.A.T."/>
            <person name="Koren S."/>
            <person name="Bechman K.B."/>
            <person name="Herman A."/>
            <person name="Abrahante J.E."/>
            <person name="Garbe J."/>
        </authorList>
    </citation>
    <scope>NUCLEOTIDE SEQUENCE</scope>
    <source>
        <strain evidence="2">Duluth1</strain>
        <tissue evidence="2">Whole animal</tissue>
    </source>
</reference>
<feature type="transmembrane region" description="Helical" evidence="1">
    <location>
        <begin position="159"/>
        <end position="181"/>
    </location>
</feature>
<evidence type="ECO:0000313" key="2">
    <source>
        <dbReference type="EMBL" id="KAH3828238.1"/>
    </source>
</evidence>
<name>A0A9D4H6D0_DREPO</name>